<dbReference type="Pfam" id="PF04434">
    <property type="entry name" value="SWIM"/>
    <property type="match status" value="1"/>
</dbReference>
<keyword evidence="5" id="KW-1185">Reference proteome</keyword>
<dbReference type="EMBL" id="FUWZ01000003">
    <property type="protein sequence ID" value="SKA30259.1"/>
    <property type="molecule type" value="Genomic_DNA"/>
</dbReference>
<name>A0A1T4SPT7_9BACT</name>
<gene>
    <name evidence="4" type="ORF">SAMN04488128_103254</name>
</gene>
<dbReference type="AlphaFoldDB" id="A0A1T4SPT7"/>
<feature type="region of interest" description="Disordered" evidence="2">
    <location>
        <begin position="121"/>
        <end position="148"/>
    </location>
</feature>
<dbReference type="InterPro" id="IPR007527">
    <property type="entry name" value="Znf_SWIM"/>
</dbReference>
<dbReference type="STRING" id="634771.SAMN04488128_103254"/>
<evidence type="ECO:0000259" key="3">
    <source>
        <dbReference type="PROSITE" id="PS50966"/>
    </source>
</evidence>
<keyword evidence="1" id="KW-0862">Zinc</keyword>
<protein>
    <submittedName>
        <fullName evidence="4">SWIM zinc finger</fullName>
    </submittedName>
</protein>
<dbReference type="GO" id="GO:0008270">
    <property type="term" value="F:zinc ion binding"/>
    <property type="evidence" value="ECO:0007669"/>
    <property type="project" value="UniProtKB-KW"/>
</dbReference>
<proteinExistence type="predicted"/>
<reference evidence="5" key="1">
    <citation type="submission" date="2017-02" db="EMBL/GenBank/DDBJ databases">
        <authorList>
            <person name="Varghese N."/>
            <person name="Submissions S."/>
        </authorList>
    </citation>
    <scope>NUCLEOTIDE SEQUENCE [LARGE SCALE GENOMIC DNA]</scope>
    <source>
        <strain evidence="5">DSM 22224</strain>
    </source>
</reference>
<sequence length="446" mass="50461">MDGNNKTTTSLDLTEEQVLAMAPDESSRKAGKELAKPAKWVSTGFSEAALWGECQGSGSKPYQTQVDTGAMAFRCSCPSRKFPCKHGVGLLLYYAREKASFIQQEQPAWVTDWISKRTEKAEKKAQQATDAKPVDEAAQNKRQEARHRKVSDGLDELLRWIKDLVRNGLIGVPDKGADMCENMARRMVDAQASGLAAILREMAEISYYSDGWQTIFMDQLLRLYLAAKAYLHQDRLEPALQQDIRTLIGYSQSQEELKTQNGITDTWLVLGKQSTEDDRLITERYWLYGLTTRRPALVLQFTIRHQPQVQLMPAPGSCIRAELVYYPSAAPMRALIKTQQAAPADHQFHGYDGWAGVLTAQTQVSSQLPLYNDQVYTIAALTPVQRDGQWWLRDEQQQEMQLRPDFRGLWKLLALSGGEPLPMAVIGRETHYEPIGVWYQQAYKVL</sequence>
<organism evidence="4 5">
    <name type="scientific">Chitinophaga eiseniae</name>
    <dbReference type="NCBI Taxonomy" id="634771"/>
    <lineage>
        <taxon>Bacteria</taxon>
        <taxon>Pseudomonadati</taxon>
        <taxon>Bacteroidota</taxon>
        <taxon>Chitinophagia</taxon>
        <taxon>Chitinophagales</taxon>
        <taxon>Chitinophagaceae</taxon>
        <taxon>Chitinophaga</taxon>
    </lineage>
</organism>
<evidence type="ECO:0000313" key="5">
    <source>
        <dbReference type="Proteomes" id="UP000190367"/>
    </source>
</evidence>
<evidence type="ECO:0000256" key="1">
    <source>
        <dbReference type="PROSITE-ProRule" id="PRU00325"/>
    </source>
</evidence>
<accession>A0A1T4SPT7</accession>
<keyword evidence="1" id="KW-0479">Metal-binding</keyword>
<evidence type="ECO:0000313" key="4">
    <source>
        <dbReference type="EMBL" id="SKA30259.1"/>
    </source>
</evidence>
<feature type="compositionally biased region" description="Basic and acidic residues" evidence="2">
    <location>
        <begin position="132"/>
        <end position="143"/>
    </location>
</feature>
<dbReference type="PROSITE" id="PS50966">
    <property type="entry name" value="ZF_SWIM"/>
    <property type="match status" value="1"/>
</dbReference>
<evidence type="ECO:0000256" key="2">
    <source>
        <dbReference type="SAM" id="MobiDB-lite"/>
    </source>
</evidence>
<feature type="compositionally biased region" description="Polar residues" evidence="2">
    <location>
        <begin position="1"/>
        <end position="12"/>
    </location>
</feature>
<feature type="domain" description="SWIM-type" evidence="3">
    <location>
        <begin position="62"/>
        <end position="95"/>
    </location>
</feature>
<keyword evidence="1" id="KW-0863">Zinc-finger</keyword>
<dbReference type="Proteomes" id="UP000190367">
    <property type="component" value="Unassembled WGS sequence"/>
</dbReference>
<feature type="region of interest" description="Disordered" evidence="2">
    <location>
        <begin position="1"/>
        <end position="32"/>
    </location>
</feature>